<evidence type="ECO:0000313" key="6">
    <source>
        <dbReference type="Proteomes" id="UP000179807"/>
    </source>
</evidence>
<dbReference type="Proteomes" id="UP000179807">
    <property type="component" value="Unassembled WGS sequence"/>
</dbReference>
<dbReference type="GeneID" id="94848788"/>
<evidence type="ECO:0000256" key="1">
    <source>
        <dbReference type="ARBA" id="ARBA00023054"/>
    </source>
</evidence>
<dbReference type="EMBL" id="MLAK01000139">
    <property type="protein sequence ID" value="OHT16169.1"/>
    <property type="molecule type" value="Genomic_DNA"/>
</dbReference>
<dbReference type="AlphaFoldDB" id="A0A1J4KY45"/>
<organism evidence="5 6">
    <name type="scientific">Tritrichomonas foetus</name>
    <dbReference type="NCBI Taxonomy" id="1144522"/>
    <lineage>
        <taxon>Eukaryota</taxon>
        <taxon>Metamonada</taxon>
        <taxon>Parabasalia</taxon>
        <taxon>Tritrichomonadida</taxon>
        <taxon>Tritrichomonadidae</taxon>
        <taxon>Tritrichomonas</taxon>
    </lineage>
</organism>
<evidence type="ECO:0000313" key="5">
    <source>
        <dbReference type="EMBL" id="OHT16169.1"/>
    </source>
</evidence>
<keyword evidence="6" id="KW-1185">Reference proteome</keyword>
<evidence type="ECO:0000259" key="4">
    <source>
        <dbReference type="Pfam" id="PF13863"/>
    </source>
</evidence>
<sequence length="371" mass="43865">MSAVDNKEVGISPPVAEHQQRQQMDEFIGQRREIFFVQLLIDRKNKEIQRIQNLRKTEKKNIAEEEAKIAETSNQYKMTQNQIDAELSREKKNMEAAIKARTQSQKVLKQKTLYVDAITSENMKNEETLNTYKTYKAFLQKMTPPDVPMFEFFNSPQVLLDEIEKVENENLFLIQHYQEMQFEQETVTAVVKSEINKTTAESDDLINAIGKLNKIEQFQLINDKENKENEILDDELTTLARIVTNTYEECFNETADVNTLTRLERLENELEMLYREMMKIDPDFIKSKQAEKDKKRREEQRKAKAEELQKEQARKHKQALLRAQMPVKRKTGRPVRERTLPIKLNRNPIDEKQKLIEEQAQEIFLFGNIEY</sequence>
<reference evidence="5" key="1">
    <citation type="submission" date="2016-10" db="EMBL/GenBank/DDBJ databases">
        <authorList>
            <person name="Benchimol M."/>
            <person name="Almeida L.G."/>
            <person name="Vasconcelos A.T."/>
            <person name="Perreira-Neves A."/>
            <person name="Rosa I.A."/>
            <person name="Tasca T."/>
            <person name="Bogo M.R."/>
            <person name="de Souza W."/>
        </authorList>
    </citation>
    <scope>NUCLEOTIDE SEQUENCE [LARGE SCALE GENOMIC DNA]</scope>
    <source>
        <strain evidence="5">K</strain>
    </source>
</reference>
<feature type="coiled-coil region" evidence="2">
    <location>
        <begin position="37"/>
        <end position="82"/>
    </location>
</feature>
<feature type="region of interest" description="Disordered" evidence="3">
    <location>
        <begin position="1"/>
        <end position="20"/>
    </location>
</feature>
<dbReference type="InterPro" id="IPR025252">
    <property type="entry name" value="DUF4200"/>
</dbReference>
<feature type="region of interest" description="Disordered" evidence="3">
    <location>
        <begin position="285"/>
        <end position="311"/>
    </location>
</feature>
<proteinExistence type="predicted"/>
<dbReference type="PANTHER" id="PTHR21683">
    <property type="entry name" value="COILED-COIL DOMAIN-CONTAINING PROTEIN 42 LIKE-2-LIKE-RELATED"/>
    <property type="match status" value="1"/>
</dbReference>
<dbReference type="OrthoDB" id="10264063at2759"/>
<accession>A0A1J4KY45</accession>
<name>A0A1J4KY45_9EUKA</name>
<dbReference type="PANTHER" id="PTHR21683:SF3">
    <property type="entry name" value="CILIA AND FLAGELLA ASSOCIATED PROTEIN 100"/>
    <property type="match status" value="1"/>
</dbReference>
<dbReference type="GO" id="GO:0005856">
    <property type="term" value="C:cytoskeleton"/>
    <property type="evidence" value="ECO:0007669"/>
    <property type="project" value="UniProtKB-ARBA"/>
</dbReference>
<protein>
    <recommendedName>
        <fullName evidence="4">DUF4200 domain-containing protein</fullName>
    </recommendedName>
</protein>
<dbReference type="VEuPathDB" id="TrichDB:TRFO_42006"/>
<comment type="caution">
    <text evidence="5">The sequence shown here is derived from an EMBL/GenBank/DDBJ whole genome shotgun (WGS) entry which is preliminary data.</text>
</comment>
<feature type="domain" description="DUF4200" evidence="4">
    <location>
        <begin position="27"/>
        <end position="144"/>
    </location>
</feature>
<evidence type="ECO:0000256" key="3">
    <source>
        <dbReference type="SAM" id="MobiDB-lite"/>
    </source>
</evidence>
<dbReference type="Pfam" id="PF13863">
    <property type="entry name" value="DUF4200"/>
    <property type="match status" value="1"/>
</dbReference>
<keyword evidence="1 2" id="KW-0175">Coiled coil</keyword>
<evidence type="ECO:0000256" key="2">
    <source>
        <dbReference type="SAM" id="Coils"/>
    </source>
</evidence>
<dbReference type="RefSeq" id="XP_068369305.1">
    <property type="nucleotide sequence ID" value="XM_068514084.1"/>
</dbReference>
<dbReference type="InterPro" id="IPR051147">
    <property type="entry name" value="CFAP_domain-containing"/>
</dbReference>
<gene>
    <name evidence="5" type="ORF">TRFO_42006</name>
</gene>